<evidence type="ECO:0000256" key="6">
    <source>
        <dbReference type="ARBA" id="ARBA00022833"/>
    </source>
</evidence>
<keyword evidence="8" id="KW-0648">Protein biosynthesis</keyword>
<evidence type="ECO:0000313" key="13">
    <source>
        <dbReference type="EMBL" id="KAF6218756.1"/>
    </source>
</evidence>
<dbReference type="GO" id="GO:0005737">
    <property type="term" value="C:cytoplasm"/>
    <property type="evidence" value="ECO:0007669"/>
    <property type="project" value="TreeGrafter"/>
</dbReference>
<gene>
    <name evidence="13" type="ORF">HO133_005298</name>
</gene>
<dbReference type="SUPFAM" id="SSF47323">
    <property type="entry name" value="Anticodon-binding domain of a subclass of class I aminoacyl-tRNA synthetases"/>
    <property type="match status" value="1"/>
</dbReference>
<comment type="caution">
    <text evidence="13">The sequence shown here is derived from an EMBL/GenBank/DDBJ whole genome shotgun (WGS) entry which is preliminary data.</text>
</comment>
<dbReference type="InterPro" id="IPR009080">
    <property type="entry name" value="tRNAsynth_Ia_anticodon-bd"/>
</dbReference>
<evidence type="ECO:0000256" key="9">
    <source>
        <dbReference type="ARBA" id="ARBA00023146"/>
    </source>
</evidence>
<comment type="cofactor">
    <cofactor evidence="1">
        <name>Zn(2+)</name>
        <dbReference type="ChEBI" id="CHEBI:29105"/>
    </cofactor>
</comment>
<feature type="compositionally biased region" description="Basic and acidic residues" evidence="11">
    <location>
        <begin position="764"/>
        <end position="776"/>
    </location>
</feature>
<keyword evidence="4" id="KW-0479">Metal-binding</keyword>
<evidence type="ECO:0000313" key="14">
    <source>
        <dbReference type="Proteomes" id="UP000593566"/>
    </source>
</evidence>
<dbReference type="NCBIfam" id="TIGR00435">
    <property type="entry name" value="cysS"/>
    <property type="match status" value="1"/>
</dbReference>
<dbReference type="GO" id="GO:0004817">
    <property type="term" value="F:cysteine-tRNA ligase activity"/>
    <property type="evidence" value="ECO:0007669"/>
    <property type="project" value="UniProtKB-EC"/>
</dbReference>
<dbReference type="PANTHER" id="PTHR10890">
    <property type="entry name" value="CYSTEINYL-TRNA SYNTHETASE"/>
    <property type="match status" value="1"/>
</dbReference>
<dbReference type="PRINTS" id="PR00983">
    <property type="entry name" value="TRNASYNTHCYS"/>
</dbReference>
<dbReference type="GO" id="GO:0046872">
    <property type="term" value="F:metal ion binding"/>
    <property type="evidence" value="ECO:0007669"/>
    <property type="project" value="UniProtKB-KW"/>
</dbReference>
<dbReference type="EMBL" id="JACCJB010000021">
    <property type="protein sequence ID" value="KAF6218756.1"/>
    <property type="molecule type" value="Genomic_DNA"/>
</dbReference>
<keyword evidence="6" id="KW-0862">Zinc</keyword>
<evidence type="ECO:0000256" key="5">
    <source>
        <dbReference type="ARBA" id="ARBA00022741"/>
    </source>
</evidence>
<dbReference type="AlphaFoldDB" id="A0A8H6C8V8"/>
<name>A0A8H6C8V8_9LECA</name>
<dbReference type="RefSeq" id="XP_037148191.1">
    <property type="nucleotide sequence ID" value="XM_037296209.1"/>
</dbReference>
<dbReference type="InterPro" id="IPR015803">
    <property type="entry name" value="Cys-tRNA-ligase"/>
</dbReference>
<feature type="region of interest" description="Disordered" evidence="11">
    <location>
        <begin position="759"/>
        <end position="788"/>
    </location>
</feature>
<dbReference type="GeneID" id="59333704"/>
<evidence type="ECO:0000256" key="8">
    <source>
        <dbReference type="ARBA" id="ARBA00022917"/>
    </source>
</evidence>
<evidence type="ECO:0000256" key="11">
    <source>
        <dbReference type="SAM" id="MobiDB-lite"/>
    </source>
</evidence>
<reference evidence="13 14" key="1">
    <citation type="journal article" date="2020" name="Genomics">
        <title>Complete, high-quality genomes from long-read metagenomic sequencing of two wolf lichen thalli reveals enigmatic genome architecture.</title>
        <authorList>
            <person name="McKenzie S.K."/>
            <person name="Walston R.F."/>
            <person name="Allen J.L."/>
        </authorList>
    </citation>
    <scope>NUCLEOTIDE SEQUENCE [LARGE SCALE GENOMIC DNA]</scope>
    <source>
        <strain evidence="13">WasteWater1</strain>
    </source>
</reference>
<dbReference type="Pfam" id="PF01406">
    <property type="entry name" value="tRNA-synt_1e"/>
    <property type="match status" value="1"/>
</dbReference>
<accession>A0A8H6C8V8</accession>
<keyword evidence="5" id="KW-0547">Nucleotide-binding</keyword>
<dbReference type="PANTHER" id="PTHR10890:SF3">
    <property type="entry name" value="CYSTEINE--TRNA LIGASE, CYTOPLASMIC"/>
    <property type="match status" value="1"/>
</dbReference>
<sequence length="802" mass="90627">MATASRQPPWQQPTAPDADLPRLVVYNSLTRSKVPFVPIDWKTKKVLWYNCGPTTYADAHIGHARNYMSTDIIRRILRDYFKFNVILQMNYTDVDDKIIVRARQQHLLRVFKQERLEAASDVTGTRLAALEAYLTKNLPRISQSTSPENVESEIAKHYSAVLSGHPLDPGTLPGDREAKVKMHIKTARGASTAIGGLEQGRDLSEDNLADLEDVIMPWLDQKFGSSVAEKAIFLELTKNFEERFEQDMVNLNCLAPDIITRVSDYAAQIVKFVQVIQQNGFAYSLGGSVYFDIEAFEAAGNTYARLEPWSRQDAKLIAEGEGSLTEAASEKRSTADFALWKASKPGEPSWDSPWGKGRPGWHIECSAMAVDKLGDRIDIHSGGIDLSFPHHDNEIAQSEAYFCHGKKSHQQWVQYFFHTGHLSISGAKMSKSLKNFTTIRQALNSGDWTPRGLRIVFLMHSWSDGIEINEGSKEKGSSWEEKLNNFFINVKAVLEDPDHVGIKDSKHDLDGELERKKQETYEALCDSFDTPTVMDNISRLITAYNTVDPSTVSQATTKSIAFWVTEMVNMFGLNGIATPETATTIGWSGIDVPEGSKPILISLSNRRDSLRRKAKADAVVKDDLTPIPIPVSSHTLSEAQTRTRASFAEVLKNVNQDIDALDATKSAKDLSKDVLRLCDRIRNVDLWDNDVYLEDREGNKPALIRLVTRELRATKEQEQARERKKQEDKEKREKDAAAKVEKGRLSHKEMFRSLEFSAWDDDGLPTKDKEGEEISKSRKKKLQKDWERQKKLHEVWTEAQKK</sequence>
<keyword evidence="14" id="KW-1185">Reference proteome</keyword>
<keyword evidence="7" id="KW-0067">ATP-binding</keyword>
<dbReference type="EC" id="6.1.1.16" evidence="2"/>
<evidence type="ECO:0000256" key="4">
    <source>
        <dbReference type="ARBA" id="ARBA00022723"/>
    </source>
</evidence>
<evidence type="ECO:0000256" key="7">
    <source>
        <dbReference type="ARBA" id="ARBA00022840"/>
    </source>
</evidence>
<dbReference type="GO" id="GO:0005524">
    <property type="term" value="F:ATP binding"/>
    <property type="evidence" value="ECO:0007669"/>
    <property type="project" value="UniProtKB-KW"/>
</dbReference>
<evidence type="ECO:0000256" key="2">
    <source>
        <dbReference type="ARBA" id="ARBA00012832"/>
    </source>
</evidence>
<dbReference type="Proteomes" id="UP000593566">
    <property type="component" value="Unassembled WGS sequence"/>
</dbReference>
<evidence type="ECO:0000256" key="1">
    <source>
        <dbReference type="ARBA" id="ARBA00001947"/>
    </source>
</evidence>
<dbReference type="GO" id="GO:0006423">
    <property type="term" value="P:cysteinyl-tRNA aminoacylation"/>
    <property type="evidence" value="ECO:0007669"/>
    <property type="project" value="InterPro"/>
</dbReference>
<evidence type="ECO:0000256" key="10">
    <source>
        <dbReference type="ARBA" id="ARBA00031499"/>
    </source>
</evidence>
<proteinExistence type="inferred from homology"/>
<organism evidence="13 14">
    <name type="scientific">Letharia lupina</name>
    <dbReference type="NCBI Taxonomy" id="560253"/>
    <lineage>
        <taxon>Eukaryota</taxon>
        <taxon>Fungi</taxon>
        <taxon>Dikarya</taxon>
        <taxon>Ascomycota</taxon>
        <taxon>Pezizomycotina</taxon>
        <taxon>Lecanoromycetes</taxon>
        <taxon>OSLEUM clade</taxon>
        <taxon>Lecanoromycetidae</taxon>
        <taxon>Lecanorales</taxon>
        <taxon>Lecanorineae</taxon>
        <taxon>Parmeliaceae</taxon>
        <taxon>Letharia</taxon>
    </lineage>
</organism>
<evidence type="ECO:0000259" key="12">
    <source>
        <dbReference type="Pfam" id="PF01406"/>
    </source>
</evidence>
<keyword evidence="3" id="KW-0436">Ligase</keyword>
<keyword evidence="9" id="KW-0030">Aminoacyl-tRNA synthetase</keyword>
<dbReference type="SUPFAM" id="SSF52374">
    <property type="entry name" value="Nucleotidylyl transferase"/>
    <property type="match status" value="1"/>
</dbReference>
<feature type="domain" description="tRNA synthetases class I catalytic" evidence="12">
    <location>
        <begin position="42"/>
        <end position="471"/>
    </location>
</feature>
<dbReference type="HAMAP" id="MF_00041">
    <property type="entry name" value="Cys_tRNA_synth"/>
    <property type="match status" value="1"/>
</dbReference>
<dbReference type="InterPro" id="IPR014729">
    <property type="entry name" value="Rossmann-like_a/b/a_fold"/>
</dbReference>
<feature type="region of interest" description="Disordered" evidence="11">
    <location>
        <begin position="714"/>
        <end position="744"/>
    </location>
</feature>
<evidence type="ECO:0000256" key="3">
    <source>
        <dbReference type="ARBA" id="ARBA00022598"/>
    </source>
</evidence>
<dbReference type="InterPro" id="IPR032678">
    <property type="entry name" value="tRNA-synt_1_cat_dom"/>
</dbReference>
<dbReference type="Gene3D" id="3.40.50.620">
    <property type="entry name" value="HUPs"/>
    <property type="match status" value="2"/>
</dbReference>
<dbReference type="InterPro" id="IPR024909">
    <property type="entry name" value="Cys-tRNA/MSH_ligase"/>
</dbReference>
<protein>
    <recommendedName>
        <fullName evidence="2">cysteine--tRNA ligase</fullName>
        <ecNumber evidence="2">6.1.1.16</ecNumber>
    </recommendedName>
    <alternativeName>
        <fullName evidence="10">Cysteinyl-tRNA synthetase</fullName>
    </alternativeName>
</protein>